<dbReference type="Proteomes" id="UP000658733">
    <property type="component" value="Unassembled WGS sequence"/>
</dbReference>
<reference evidence="1" key="1">
    <citation type="submission" date="2020-10" db="EMBL/GenBank/DDBJ databases">
        <title>Dehalococcoides mccartyi of a TCE/Cr reducing biochatode.</title>
        <authorList>
            <person name="Matturro B."/>
        </authorList>
    </citation>
    <scope>NUCLEOTIDE SEQUENCE</scope>
    <source>
        <strain evidence="1">Bin4</strain>
    </source>
</reference>
<organism evidence="1 2">
    <name type="scientific">Methanobrevibacter arboriphilus</name>
    <dbReference type="NCBI Taxonomy" id="39441"/>
    <lineage>
        <taxon>Archaea</taxon>
        <taxon>Methanobacteriati</taxon>
        <taxon>Methanobacteriota</taxon>
        <taxon>Methanomada group</taxon>
        <taxon>Methanobacteria</taxon>
        <taxon>Methanobacteriales</taxon>
        <taxon>Methanobacteriaceae</taxon>
        <taxon>Methanobrevibacter</taxon>
    </lineage>
</organism>
<evidence type="ECO:0000313" key="2">
    <source>
        <dbReference type="Proteomes" id="UP000658733"/>
    </source>
</evidence>
<dbReference type="EMBL" id="JADIIN010000075">
    <property type="protein sequence ID" value="MBF4469627.1"/>
    <property type="molecule type" value="Genomic_DNA"/>
</dbReference>
<comment type="caution">
    <text evidence="1">The sequence shown here is derived from an EMBL/GenBank/DDBJ whole genome shotgun (WGS) entry which is preliminary data.</text>
</comment>
<sequence>MIDEDTAKQILKYTDGVKLDTETKEDYDKTTDTVKLEEVDDFYNDTRSYVETIMYRPLSELKTNDKKSVEIAIYKLTAIQMIDKETGESGTRLDNSRELESQAMKVINSFKAEGLYAL</sequence>
<proteinExistence type="predicted"/>
<evidence type="ECO:0000313" key="1">
    <source>
        <dbReference type="EMBL" id="MBF4469627.1"/>
    </source>
</evidence>
<dbReference type="AlphaFoldDB" id="A0A843ADX2"/>
<accession>A0A843ADX2</accession>
<gene>
    <name evidence="1" type="ORF">ISP01_09510</name>
</gene>
<dbReference type="RefSeq" id="WP_278524229.1">
    <property type="nucleotide sequence ID" value="NZ_JADIIN010000075.1"/>
</dbReference>
<protein>
    <submittedName>
        <fullName evidence="1">Uncharacterized protein</fullName>
    </submittedName>
</protein>
<name>A0A843ADX2_METAZ</name>